<dbReference type="Pfam" id="PF00069">
    <property type="entry name" value="Pkinase"/>
    <property type="match status" value="1"/>
</dbReference>
<name>A0A0D0DKH8_9AGAM</name>
<sequence>MAVTWVDGRFQLIEKVEYGSYATVYHAQNIITNEQVTVKRLQGGSGVPQSIWFGREGPYHAMVLKCLGPSLSDFNQSCGTFGLQSVSELGIHLIYLLKFIHTHNVIHHNIKPQNMLMGLGDFKDTTFIIDFGVATEYCDASTRIHVTMHENRSLIGTPTFTSINSHMRLDLSRCDDIEALAYTLIFMLCSSLPWLTFDGQSPLHSIILECKKDLLAGVHDIPPIFAAIVTHAHSLSFLDKPNYDYLCSILEGCTHMVELHHHQLAKTNK</sequence>
<dbReference type="PANTHER" id="PTHR11909">
    <property type="entry name" value="CASEIN KINASE-RELATED"/>
    <property type="match status" value="1"/>
</dbReference>
<evidence type="ECO:0000313" key="2">
    <source>
        <dbReference type="EMBL" id="KIK82224.1"/>
    </source>
</evidence>
<dbReference type="AlphaFoldDB" id="A0A0D0DKH8"/>
<dbReference type="InParanoid" id="A0A0D0DKH8"/>
<dbReference type="InterPro" id="IPR050235">
    <property type="entry name" value="CK1_Ser-Thr_kinase"/>
</dbReference>
<feature type="domain" description="Protein kinase" evidence="1">
    <location>
        <begin position="1"/>
        <end position="269"/>
    </location>
</feature>
<dbReference type="InterPro" id="IPR000719">
    <property type="entry name" value="Prot_kinase_dom"/>
</dbReference>
<dbReference type="STRING" id="930991.A0A0D0DKH8"/>
<evidence type="ECO:0000313" key="3">
    <source>
        <dbReference type="Proteomes" id="UP000054538"/>
    </source>
</evidence>
<accession>A0A0D0DKH8</accession>
<protein>
    <recommendedName>
        <fullName evidence="1">Protein kinase domain-containing protein</fullName>
    </recommendedName>
</protein>
<gene>
    <name evidence="2" type="ORF">PAXRUDRAFT_35633</name>
</gene>
<dbReference type="GO" id="GO:0004672">
    <property type="term" value="F:protein kinase activity"/>
    <property type="evidence" value="ECO:0007669"/>
    <property type="project" value="InterPro"/>
</dbReference>
<keyword evidence="3" id="KW-1185">Reference proteome</keyword>
<evidence type="ECO:0000259" key="1">
    <source>
        <dbReference type="PROSITE" id="PS50011"/>
    </source>
</evidence>
<dbReference type="PROSITE" id="PS50011">
    <property type="entry name" value="PROTEIN_KINASE_DOM"/>
    <property type="match status" value="1"/>
</dbReference>
<reference evidence="3" key="2">
    <citation type="submission" date="2015-01" db="EMBL/GenBank/DDBJ databases">
        <title>Evolutionary Origins and Diversification of the Mycorrhizal Mutualists.</title>
        <authorList>
            <consortium name="DOE Joint Genome Institute"/>
            <consortium name="Mycorrhizal Genomics Consortium"/>
            <person name="Kohler A."/>
            <person name="Kuo A."/>
            <person name="Nagy L.G."/>
            <person name="Floudas D."/>
            <person name="Copeland A."/>
            <person name="Barry K.W."/>
            <person name="Cichocki N."/>
            <person name="Veneault-Fourrey C."/>
            <person name="LaButti K."/>
            <person name="Lindquist E.A."/>
            <person name="Lipzen A."/>
            <person name="Lundell T."/>
            <person name="Morin E."/>
            <person name="Murat C."/>
            <person name="Riley R."/>
            <person name="Ohm R."/>
            <person name="Sun H."/>
            <person name="Tunlid A."/>
            <person name="Henrissat B."/>
            <person name="Grigoriev I.V."/>
            <person name="Hibbett D.S."/>
            <person name="Martin F."/>
        </authorList>
    </citation>
    <scope>NUCLEOTIDE SEQUENCE [LARGE SCALE GENOMIC DNA]</scope>
    <source>
        <strain evidence="3">Ve08.2h10</strain>
    </source>
</reference>
<reference evidence="2 3" key="1">
    <citation type="submission" date="2014-04" db="EMBL/GenBank/DDBJ databases">
        <authorList>
            <consortium name="DOE Joint Genome Institute"/>
            <person name="Kuo A."/>
            <person name="Kohler A."/>
            <person name="Jargeat P."/>
            <person name="Nagy L.G."/>
            <person name="Floudas D."/>
            <person name="Copeland A."/>
            <person name="Barry K.W."/>
            <person name="Cichocki N."/>
            <person name="Veneault-Fourrey C."/>
            <person name="LaButti K."/>
            <person name="Lindquist E.A."/>
            <person name="Lipzen A."/>
            <person name="Lundell T."/>
            <person name="Morin E."/>
            <person name="Murat C."/>
            <person name="Sun H."/>
            <person name="Tunlid A."/>
            <person name="Henrissat B."/>
            <person name="Grigoriev I.V."/>
            <person name="Hibbett D.S."/>
            <person name="Martin F."/>
            <person name="Nordberg H.P."/>
            <person name="Cantor M.N."/>
            <person name="Hua S.X."/>
        </authorList>
    </citation>
    <scope>NUCLEOTIDE SEQUENCE [LARGE SCALE GENOMIC DNA]</scope>
    <source>
        <strain evidence="2 3">Ve08.2h10</strain>
    </source>
</reference>
<dbReference type="SUPFAM" id="SSF56112">
    <property type="entry name" value="Protein kinase-like (PK-like)"/>
    <property type="match status" value="1"/>
</dbReference>
<dbReference type="Proteomes" id="UP000054538">
    <property type="component" value="Unassembled WGS sequence"/>
</dbReference>
<dbReference type="OrthoDB" id="5979581at2759"/>
<dbReference type="Gene3D" id="1.10.510.10">
    <property type="entry name" value="Transferase(Phosphotransferase) domain 1"/>
    <property type="match status" value="1"/>
</dbReference>
<dbReference type="EMBL" id="KN825658">
    <property type="protein sequence ID" value="KIK82224.1"/>
    <property type="molecule type" value="Genomic_DNA"/>
</dbReference>
<dbReference type="InterPro" id="IPR011009">
    <property type="entry name" value="Kinase-like_dom_sf"/>
</dbReference>
<organism evidence="2 3">
    <name type="scientific">Paxillus rubicundulus Ve08.2h10</name>
    <dbReference type="NCBI Taxonomy" id="930991"/>
    <lineage>
        <taxon>Eukaryota</taxon>
        <taxon>Fungi</taxon>
        <taxon>Dikarya</taxon>
        <taxon>Basidiomycota</taxon>
        <taxon>Agaricomycotina</taxon>
        <taxon>Agaricomycetes</taxon>
        <taxon>Agaricomycetidae</taxon>
        <taxon>Boletales</taxon>
        <taxon>Paxilineae</taxon>
        <taxon>Paxillaceae</taxon>
        <taxon>Paxillus</taxon>
    </lineage>
</organism>
<dbReference type="GO" id="GO:0005524">
    <property type="term" value="F:ATP binding"/>
    <property type="evidence" value="ECO:0007669"/>
    <property type="project" value="InterPro"/>
</dbReference>
<dbReference type="SMART" id="SM00220">
    <property type="entry name" value="S_TKc"/>
    <property type="match status" value="1"/>
</dbReference>
<dbReference type="HOGENOM" id="CLU_019279_2_0_1"/>
<proteinExistence type="predicted"/>